<gene>
    <name evidence="1" type="ORF">SARC_15417</name>
</gene>
<evidence type="ECO:0000313" key="2">
    <source>
        <dbReference type="Proteomes" id="UP000054560"/>
    </source>
</evidence>
<dbReference type="EMBL" id="KQ247686">
    <property type="protein sequence ID" value="KNC72033.1"/>
    <property type="molecule type" value="Genomic_DNA"/>
</dbReference>
<dbReference type="GeneID" id="25915921"/>
<name>A0A0L0F7A8_9EUKA</name>
<accession>A0A0L0F7A8</accession>
<dbReference type="Proteomes" id="UP000054560">
    <property type="component" value="Unassembled WGS sequence"/>
</dbReference>
<feature type="non-terminal residue" evidence="1">
    <location>
        <position position="67"/>
    </location>
</feature>
<protein>
    <submittedName>
        <fullName evidence="1">Uncharacterized protein</fullName>
    </submittedName>
</protein>
<dbReference type="AlphaFoldDB" id="A0A0L0F7A8"/>
<keyword evidence="2" id="KW-1185">Reference proteome</keyword>
<proteinExistence type="predicted"/>
<sequence length="67" mass="7044">MSQKSAMPAVSQSVDGFFIPHNISVVGDGSAGVDGAPPCNRSLDDMKDVYETQRLSSQPSERLSGTS</sequence>
<organism evidence="1 2">
    <name type="scientific">Sphaeroforma arctica JP610</name>
    <dbReference type="NCBI Taxonomy" id="667725"/>
    <lineage>
        <taxon>Eukaryota</taxon>
        <taxon>Ichthyosporea</taxon>
        <taxon>Ichthyophonida</taxon>
        <taxon>Sphaeroforma</taxon>
    </lineage>
</organism>
<evidence type="ECO:0000313" key="1">
    <source>
        <dbReference type="EMBL" id="KNC72033.1"/>
    </source>
</evidence>
<reference evidence="1 2" key="1">
    <citation type="submission" date="2011-02" db="EMBL/GenBank/DDBJ databases">
        <title>The Genome Sequence of Sphaeroforma arctica JP610.</title>
        <authorList>
            <consortium name="The Broad Institute Genome Sequencing Platform"/>
            <person name="Russ C."/>
            <person name="Cuomo C."/>
            <person name="Young S.K."/>
            <person name="Zeng Q."/>
            <person name="Gargeya S."/>
            <person name="Alvarado L."/>
            <person name="Berlin A."/>
            <person name="Chapman S.B."/>
            <person name="Chen Z."/>
            <person name="Freedman E."/>
            <person name="Gellesch M."/>
            <person name="Goldberg J."/>
            <person name="Griggs A."/>
            <person name="Gujja S."/>
            <person name="Heilman E."/>
            <person name="Heiman D."/>
            <person name="Howarth C."/>
            <person name="Mehta T."/>
            <person name="Neiman D."/>
            <person name="Pearson M."/>
            <person name="Roberts A."/>
            <person name="Saif S."/>
            <person name="Shea T."/>
            <person name="Shenoy N."/>
            <person name="Sisk P."/>
            <person name="Stolte C."/>
            <person name="Sykes S."/>
            <person name="White J."/>
            <person name="Yandava C."/>
            <person name="Burger G."/>
            <person name="Gray M.W."/>
            <person name="Holland P.W.H."/>
            <person name="King N."/>
            <person name="Lang F.B.F."/>
            <person name="Roger A.J."/>
            <person name="Ruiz-Trillo I."/>
            <person name="Haas B."/>
            <person name="Nusbaum C."/>
            <person name="Birren B."/>
        </authorList>
    </citation>
    <scope>NUCLEOTIDE SEQUENCE [LARGE SCALE GENOMIC DNA]</scope>
    <source>
        <strain evidence="1 2">JP610</strain>
    </source>
</reference>
<dbReference type="RefSeq" id="XP_014145935.1">
    <property type="nucleotide sequence ID" value="XM_014290460.1"/>
</dbReference>